<dbReference type="AlphaFoldDB" id="A0A098DST8"/>
<dbReference type="EMBL" id="HG970335">
    <property type="protein sequence ID" value="CEF84921.1"/>
    <property type="molecule type" value="Genomic_DNA"/>
</dbReference>
<accession>A0A0E0SEQ8</accession>
<evidence type="ECO:0000313" key="4">
    <source>
        <dbReference type="Proteomes" id="UP000070720"/>
    </source>
</evidence>
<accession>A0A098DST8</accession>
<name>A0A098DST8_GIBZE</name>
<organism evidence="2 4">
    <name type="scientific">Gibberella zeae (strain ATCC MYA-4620 / CBS 123657 / FGSC 9075 / NRRL 31084 / PH-1)</name>
    <name type="common">Wheat head blight fungus</name>
    <name type="synonym">Fusarium graminearum</name>
    <dbReference type="NCBI Taxonomy" id="229533"/>
    <lineage>
        <taxon>Eukaryota</taxon>
        <taxon>Fungi</taxon>
        <taxon>Dikarya</taxon>
        <taxon>Ascomycota</taxon>
        <taxon>Pezizomycotina</taxon>
        <taxon>Sordariomycetes</taxon>
        <taxon>Hypocreomycetidae</taxon>
        <taxon>Hypocreales</taxon>
        <taxon>Nectriaceae</taxon>
        <taxon>Fusarium</taxon>
    </lineage>
</organism>
<feature type="region of interest" description="Disordered" evidence="1">
    <location>
        <begin position="32"/>
        <end position="81"/>
    </location>
</feature>
<reference evidence="3" key="4">
    <citation type="submission" date="2017-01" db="UniProtKB">
        <authorList>
            <consortium name="EnsemblFungi"/>
        </authorList>
    </citation>
    <scope>IDENTIFICATION</scope>
    <source>
        <strain evidence="3">PH-1 / ATCC MYA-4620 / FGSC 9075 / NRRL 31084</strain>
    </source>
</reference>
<feature type="compositionally biased region" description="Basic and acidic residues" evidence="1">
    <location>
        <begin position="64"/>
        <end position="76"/>
    </location>
</feature>
<sequence length="98" mass="10937">MHLGYSLPRSRHARRSRLSVCDTKRAEIATFTMSEPVSRSKARRPSTMILGSSPQQKAMAQSECHLDKPPTMKHSDPSQVCNGPAMNVPCYKSLYNSD</sequence>
<gene>
    <name evidence="2" type="ORF">FGRAMPH1_01T28205</name>
</gene>
<proteinExistence type="predicted"/>
<dbReference type="Proteomes" id="UP000070720">
    <property type="component" value="Chromosome 4"/>
</dbReference>
<feature type="compositionally biased region" description="Polar residues" evidence="1">
    <location>
        <begin position="49"/>
        <end position="59"/>
    </location>
</feature>
<evidence type="ECO:0000313" key="3">
    <source>
        <dbReference type="EnsemblFungi" id="CEF84921"/>
    </source>
</evidence>
<keyword evidence="4" id="KW-1185">Reference proteome</keyword>
<reference evidence="2 4" key="3">
    <citation type="journal article" date="2015" name="BMC Genomics">
        <title>The completed genome sequence of the pathogenic ascomycete fungus Fusarium graminearum.</title>
        <authorList>
            <person name="King R."/>
            <person name="Urban M."/>
            <person name="Hammond-Kosack M.C."/>
            <person name="Hassani-Pak K."/>
            <person name="Hammond-Kosack K.E."/>
        </authorList>
    </citation>
    <scope>NUCLEOTIDE SEQUENCE [LARGE SCALE GENOMIC DNA]</scope>
    <source>
        <strain evidence="4">ATCC MYA-4620 / CBS 123657 / FGSC 9075 / NRRL 31084 / PH-1</strain>
        <strain evidence="2">PH-1</strain>
    </source>
</reference>
<evidence type="ECO:0000313" key="2">
    <source>
        <dbReference type="EMBL" id="CEF84921.1"/>
    </source>
</evidence>
<dbReference type="InParanoid" id="A0A098DST8"/>
<dbReference type="VEuPathDB" id="FungiDB:FGRAMPH1_01G28205"/>
<dbReference type="EnsemblFungi" id="CEF84921">
    <property type="protein sequence ID" value="CEF84921"/>
    <property type="gene ID" value="FGRRES_13488_M"/>
</dbReference>
<reference evidence="3 4" key="1">
    <citation type="journal article" date="2007" name="Science">
        <title>The Fusarium graminearum genome reveals a link between localized polymorphism and pathogen specialization.</title>
        <authorList>
            <person name="Cuomo C.A."/>
            <person name="Gueldener U."/>
            <person name="Xu J.-R."/>
            <person name="Trail F."/>
            <person name="Turgeon B.G."/>
            <person name="Di Pietro A."/>
            <person name="Walton J.D."/>
            <person name="Ma L.-J."/>
            <person name="Baker S.E."/>
            <person name="Rep M."/>
            <person name="Adam G."/>
            <person name="Antoniw J."/>
            <person name="Baldwin T."/>
            <person name="Calvo S.E."/>
            <person name="Chang Y.-L."/>
            <person name="DeCaprio D."/>
            <person name="Gale L.R."/>
            <person name="Gnerre S."/>
            <person name="Goswami R.S."/>
            <person name="Hammond-Kosack K."/>
            <person name="Harris L.J."/>
            <person name="Hilburn K."/>
            <person name="Kennell J.C."/>
            <person name="Kroken S."/>
            <person name="Magnuson J.K."/>
            <person name="Mannhaupt G."/>
            <person name="Mauceli E.W."/>
            <person name="Mewes H.-W."/>
            <person name="Mitterbauer R."/>
            <person name="Muehlbauer G."/>
            <person name="Muensterkoetter M."/>
            <person name="Nelson D."/>
            <person name="O'Donnell K."/>
            <person name="Ouellet T."/>
            <person name="Qi W."/>
            <person name="Quesneville H."/>
            <person name="Roncero M.I.G."/>
            <person name="Seong K.-Y."/>
            <person name="Tetko I.V."/>
            <person name="Urban M."/>
            <person name="Waalwijk C."/>
            <person name="Ward T.J."/>
            <person name="Yao J."/>
            <person name="Birren B.W."/>
            <person name="Kistler H.C."/>
        </authorList>
    </citation>
    <scope>NUCLEOTIDE SEQUENCE [LARGE SCALE GENOMIC DNA]</scope>
    <source>
        <strain evidence="4">ATCC MYA-4620 / CBS 123657 / FGSC 9075 / NRRL 31084 / PH-1</strain>
        <strain evidence="3">PH-1 / ATCC MYA-4620 / FGSC 9075 / NRRL 31084</strain>
    </source>
</reference>
<evidence type="ECO:0000256" key="1">
    <source>
        <dbReference type="SAM" id="MobiDB-lite"/>
    </source>
</evidence>
<protein>
    <submittedName>
        <fullName evidence="2">Chromosome 4, complete genome</fullName>
    </submittedName>
</protein>
<reference evidence="3 4" key="2">
    <citation type="journal article" date="2010" name="Nature">
        <title>Comparative genomics reveals mobile pathogenicity chromosomes in Fusarium.</title>
        <authorList>
            <person name="Ma L.J."/>
            <person name="van der Does H.C."/>
            <person name="Borkovich K.A."/>
            <person name="Coleman J.J."/>
            <person name="Daboussi M.J."/>
            <person name="Di Pietro A."/>
            <person name="Dufresne M."/>
            <person name="Freitag M."/>
            <person name="Grabherr M."/>
            <person name="Henrissat B."/>
            <person name="Houterman P.M."/>
            <person name="Kang S."/>
            <person name="Shim W.B."/>
            <person name="Woloshuk C."/>
            <person name="Xie X."/>
            <person name="Xu J.R."/>
            <person name="Antoniw J."/>
            <person name="Baker S.E."/>
            <person name="Bluhm B.H."/>
            <person name="Breakspear A."/>
            <person name="Brown D.W."/>
            <person name="Butchko R.A."/>
            <person name="Chapman S."/>
            <person name="Coulson R."/>
            <person name="Coutinho P.M."/>
            <person name="Danchin E.G."/>
            <person name="Diener A."/>
            <person name="Gale L.R."/>
            <person name="Gardiner D.M."/>
            <person name="Goff S."/>
            <person name="Hammond-Kosack K.E."/>
            <person name="Hilburn K."/>
            <person name="Hua-Van A."/>
            <person name="Jonkers W."/>
            <person name="Kazan K."/>
            <person name="Kodira C.D."/>
            <person name="Koehrsen M."/>
            <person name="Kumar L."/>
            <person name="Lee Y.H."/>
            <person name="Li L."/>
            <person name="Manners J.M."/>
            <person name="Miranda-Saavedra D."/>
            <person name="Mukherjee M."/>
            <person name="Park G."/>
            <person name="Park J."/>
            <person name="Park S.Y."/>
            <person name="Proctor R.H."/>
            <person name="Regev A."/>
            <person name="Ruiz-Roldan M.C."/>
            <person name="Sain D."/>
            <person name="Sakthikumar S."/>
            <person name="Sykes S."/>
            <person name="Schwartz D.C."/>
            <person name="Turgeon B.G."/>
            <person name="Wapinski I."/>
            <person name="Yoder O."/>
            <person name="Young S."/>
            <person name="Zeng Q."/>
            <person name="Zhou S."/>
            <person name="Galagan J."/>
            <person name="Cuomo C.A."/>
            <person name="Kistler H.C."/>
            <person name="Rep M."/>
        </authorList>
    </citation>
    <scope>GENOME REANNOTATION</scope>
    <source>
        <strain evidence="4">ATCC MYA-4620 / CBS 123657 / FGSC 9075 / NRRL 31084 / PH-1</strain>
        <strain evidence="3">PH-1 / ATCC MYA-4620 / FGSC 9075 / NRRL 31084</strain>
    </source>
</reference>